<evidence type="ECO:0000313" key="3">
    <source>
        <dbReference type="Proteomes" id="UP000023152"/>
    </source>
</evidence>
<gene>
    <name evidence="2" type="ORF">RFI_08661</name>
</gene>
<evidence type="ECO:0000256" key="1">
    <source>
        <dbReference type="SAM" id="MobiDB-lite"/>
    </source>
</evidence>
<evidence type="ECO:0000313" key="2">
    <source>
        <dbReference type="EMBL" id="ETO28470.1"/>
    </source>
</evidence>
<name>X6NQA8_RETFI</name>
<feature type="compositionally biased region" description="Low complexity" evidence="1">
    <location>
        <begin position="1"/>
        <end position="12"/>
    </location>
</feature>
<dbReference type="Proteomes" id="UP000023152">
    <property type="component" value="Unassembled WGS sequence"/>
</dbReference>
<sequence length="187" mass="20831">SQSQSQLQSQIQTRSKIKPQSQAHTQIEMQTQIQTQTLTQVQTQVQTEPAAKIRAKTKVKAQLQTKELPLEKKAQLDSADEKSDHDHMSAMSALSEDKAAKGHTSPSSSRLMASKAQRAQVRAAADSREKKNKIVEWKKSEKGNPYFDASIIQRYSLTDEDFKRMLSKTQPKVVGTAIIMGGHNGNK</sequence>
<dbReference type="EMBL" id="ASPP01006657">
    <property type="protein sequence ID" value="ETO28470.1"/>
    <property type="molecule type" value="Genomic_DNA"/>
</dbReference>
<feature type="compositionally biased region" description="Basic and acidic residues" evidence="1">
    <location>
        <begin position="68"/>
        <end position="88"/>
    </location>
</feature>
<proteinExistence type="predicted"/>
<accession>X6NQA8</accession>
<dbReference type="AlphaFoldDB" id="X6NQA8"/>
<organism evidence="2 3">
    <name type="scientific">Reticulomyxa filosa</name>
    <dbReference type="NCBI Taxonomy" id="46433"/>
    <lineage>
        <taxon>Eukaryota</taxon>
        <taxon>Sar</taxon>
        <taxon>Rhizaria</taxon>
        <taxon>Retaria</taxon>
        <taxon>Foraminifera</taxon>
        <taxon>Monothalamids</taxon>
        <taxon>Reticulomyxidae</taxon>
        <taxon>Reticulomyxa</taxon>
    </lineage>
</organism>
<keyword evidence="3" id="KW-1185">Reference proteome</keyword>
<feature type="region of interest" description="Disordered" evidence="1">
    <location>
        <begin position="1"/>
        <end position="27"/>
    </location>
</feature>
<protein>
    <submittedName>
        <fullName evidence="2">Capicua-like transcription factor</fullName>
    </submittedName>
</protein>
<reference evidence="2 3" key="1">
    <citation type="journal article" date="2013" name="Curr. Biol.">
        <title>The Genome of the Foraminiferan Reticulomyxa filosa.</title>
        <authorList>
            <person name="Glockner G."/>
            <person name="Hulsmann N."/>
            <person name="Schleicher M."/>
            <person name="Noegel A.A."/>
            <person name="Eichinger L."/>
            <person name="Gallinger C."/>
            <person name="Pawlowski J."/>
            <person name="Sierra R."/>
            <person name="Euteneuer U."/>
            <person name="Pillet L."/>
            <person name="Moustafa A."/>
            <person name="Platzer M."/>
            <person name="Groth M."/>
            <person name="Szafranski K."/>
            <person name="Schliwa M."/>
        </authorList>
    </citation>
    <scope>NUCLEOTIDE SEQUENCE [LARGE SCALE GENOMIC DNA]</scope>
</reference>
<comment type="caution">
    <text evidence="2">The sequence shown here is derived from an EMBL/GenBank/DDBJ whole genome shotgun (WGS) entry which is preliminary data.</text>
</comment>
<feature type="non-terminal residue" evidence="2">
    <location>
        <position position="1"/>
    </location>
</feature>
<feature type="region of interest" description="Disordered" evidence="1">
    <location>
        <begin position="48"/>
        <end position="131"/>
    </location>
</feature>